<proteinExistence type="predicted"/>
<evidence type="ECO:0000259" key="7">
    <source>
        <dbReference type="Pfam" id="PF13396"/>
    </source>
</evidence>
<feature type="transmembrane region" description="Helical" evidence="6">
    <location>
        <begin position="39"/>
        <end position="62"/>
    </location>
</feature>
<evidence type="ECO:0000256" key="5">
    <source>
        <dbReference type="ARBA" id="ARBA00023136"/>
    </source>
</evidence>
<evidence type="ECO:0000313" key="8">
    <source>
        <dbReference type="EMBL" id="GAA2039551.1"/>
    </source>
</evidence>
<dbReference type="InterPro" id="IPR027379">
    <property type="entry name" value="CLS_N"/>
</dbReference>
<gene>
    <name evidence="8" type="ORF">GCM10009740_35430</name>
</gene>
<feature type="transmembrane region" description="Helical" evidence="6">
    <location>
        <begin position="7"/>
        <end position="27"/>
    </location>
</feature>
<evidence type="ECO:0000256" key="3">
    <source>
        <dbReference type="ARBA" id="ARBA00022692"/>
    </source>
</evidence>
<dbReference type="Proteomes" id="UP001501285">
    <property type="component" value="Unassembled WGS sequence"/>
</dbReference>
<organism evidence="8 9">
    <name type="scientific">Terrabacter terrae</name>
    <dbReference type="NCBI Taxonomy" id="318434"/>
    <lineage>
        <taxon>Bacteria</taxon>
        <taxon>Bacillati</taxon>
        <taxon>Actinomycetota</taxon>
        <taxon>Actinomycetes</taxon>
        <taxon>Micrococcales</taxon>
        <taxon>Intrasporangiaceae</taxon>
        <taxon>Terrabacter</taxon>
    </lineage>
</organism>
<evidence type="ECO:0000256" key="2">
    <source>
        <dbReference type="ARBA" id="ARBA00022475"/>
    </source>
</evidence>
<evidence type="ECO:0000313" key="9">
    <source>
        <dbReference type="Proteomes" id="UP001501285"/>
    </source>
</evidence>
<keyword evidence="9" id="KW-1185">Reference proteome</keyword>
<dbReference type="RefSeq" id="WP_343993784.1">
    <property type="nucleotide sequence ID" value="NZ_BAAANB010000021.1"/>
</dbReference>
<comment type="caution">
    <text evidence="8">The sequence shown here is derived from an EMBL/GenBank/DDBJ whole genome shotgun (WGS) entry which is preliminary data.</text>
</comment>
<evidence type="ECO:0000256" key="6">
    <source>
        <dbReference type="SAM" id="Phobius"/>
    </source>
</evidence>
<reference evidence="8 9" key="1">
    <citation type="journal article" date="2019" name="Int. J. Syst. Evol. Microbiol.">
        <title>The Global Catalogue of Microorganisms (GCM) 10K type strain sequencing project: providing services to taxonomists for standard genome sequencing and annotation.</title>
        <authorList>
            <consortium name="The Broad Institute Genomics Platform"/>
            <consortium name="The Broad Institute Genome Sequencing Center for Infectious Disease"/>
            <person name="Wu L."/>
            <person name="Ma J."/>
        </authorList>
    </citation>
    <scope>NUCLEOTIDE SEQUENCE [LARGE SCALE GENOMIC DNA]</scope>
    <source>
        <strain evidence="8 9">JCM 14283</strain>
    </source>
</reference>
<protein>
    <submittedName>
        <fullName evidence="8">SHOCT domain-containing protein</fullName>
    </submittedName>
</protein>
<name>A0ABN2ULP3_9MICO</name>
<keyword evidence="3 6" id="KW-0812">Transmembrane</keyword>
<dbReference type="EMBL" id="BAAANB010000021">
    <property type="protein sequence ID" value="GAA2039551.1"/>
    <property type="molecule type" value="Genomic_DNA"/>
</dbReference>
<comment type="subcellular location">
    <subcellularLocation>
        <location evidence="1">Cell membrane</location>
        <topology evidence="1">Multi-pass membrane protein</topology>
    </subcellularLocation>
</comment>
<feature type="domain" description="Cardiolipin synthase N-terminal" evidence="7">
    <location>
        <begin position="18"/>
        <end position="63"/>
    </location>
</feature>
<accession>A0ABN2ULP3</accession>
<keyword evidence="4 6" id="KW-1133">Transmembrane helix</keyword>
<keyword evidence="5 6" id="KW-0472">Membrane</keyword>
<evidence type="ECO:0000256" key="4">
    <source>
        <dbReference type="ARBA" id="ARBA00022989"/>
    </source>
</evidence>
<dbReference type="Pfam" id="PF13396">
    <property type="entry name" value="PLDc_N"/>
    <property type="match status" value="1"/>
</dbReference>
<evidence type="ECO:0000256" key="1">
    <source>
        <dbReference type="ARBA" id="ARBA00004651"/>
    </source>
</evidence>
<sequence length="127" mass="14434">MDFWSYFWLLVWTFLFVAYLMVLFRILGDLFRDRDLGGFAKVVWVLALVVFPLLTSLVYLMVRGRGMAERTMERDLRQADARDVYVRSVAGSSGSTPVEQLTKAKSLLDSGAISTEDFAQIKVRALA</sequence>
<keyword evidence="2" id="KW-1003">Cell membrane</keyword>